<dbReference type="InterPro" id="IPR027417">
    <property type="entry name" value="P-loop_NTPase"/>
</dbReference>
<evidence type="ECO:0000256" key="6">
    <source>
        <dbReference type="ARBA" id="ARBA00022989"/>
    </source>
</evidence>
<reference evidence="11 12" key="1">
    <citation type="journal article" date="2018" name="Sci. Rep.">
        <title>Comparative analysis of the Pocillopora damicornis genome highlights role of immune system in coral evolution.</title>
        <authorList>
            <person name="Cunning R."/>
            <person name="Bay R.A."/>
            <person name="Gillette P."/>
            <person name="Baker A.C."/>
            <person name="Traylor-Knowles N."/>
        </authorList>
    </citation>
    <scope>NUCLEOTIDE SEQUENCE [LARGE SCALE GENOMIC DNA]</scope>
    <source>
        <strain evidence="11">RSMAS</strain>
        <tissue evidence="11">Whole animal</tissue>
    </source>
</reference>
<evidence type="ECO:0000256" key="3">
    <source>
        <dbReference type="ARBA" id="ARBA00022679"/>
    </source>
</evidence>
<dbReference type="Gene3D" id="3.40.50.300">
    <property type="entry name" value="P-loop containing nucleotide triphosphate hydrolases"/>
    <property type="match status" value="2"/>
</dbReference>
<dbReference type="InterPro" id="IPR009729">
    <property type="entry name" value="Gal-3-0_sulfotransfrase"/>
</dbReference>
<keyword evidence="9" id="KW-0325">Glycoprotein</keyword>
<comment type="caution">
    <text evidence="11">The sequence shown here is derived from an EMBL/GenBank/DDBJ whole genome shotgun (WGS) entry which is preliminary data.</text>
</comment>
<dbReference type="Proteomes" id="UP000275408">
    <property type="component" value="Unassembled WGS sequence"/>
</dbReference>
<organism evidence="11 12">
    <name type="scientific">Pocillopora damicornis</name>
    <name type="common">Cauliflower coral</name>
    <name type="synonym">Millepora damicornis</name>
    <dbReference type="NCBI Taxonomy" id="46731"/>
    <lineage>
        <taxon>Eukaryota</taxon>
        <taxon>Metazoa</taxon>
        <taxon>Cnidaria</taxon>
        <taxon>Anthozoa</taxon>
        <taxon>Hexacorallia</taxon>
        <taxon>Scleractinia</taxon>
        <taxon>Astrocoeniina</taxon>
        <taxon>Pocilloporidae</taxon>
        <taxon>Pocillopora</taxon>
    </lineage>
</organism>
<keyword evidence="7" id="KW-0333">Golgi apparatus</keyword>
<keyword evidence="8" id="KW-0472">Membrane</keyword>
<comment type="similarity">
    <text evidence="2">Belongs to the galactose-3-O-sulfotransferase family.</text>
</comment>
<sequence>MTIAWTWGDRNHDNNTADKLVFSPMPTTPPVRCSPHNNILFLKTHKTGSSTIANIFYRYGDLKNLTFALPGATLLGWPNRFQVYFPFRLQDKTPDILCNHARFNKIPMNWLFPKATCKYVTILRNPVDNFESAFRYMNMGRRIGIGDDPESLKKFLTHGISFTKMRQKAEPLIRNPLMFDLGLSFKHYQNNTAVNEYIRFLEKEFDLVMIMEYFDESLVLMKRLLCWEIEDILYLKLNERQDEEKGTTLTADVRENIKRWNKADVLLFEYFNQSLWFKIESEGENFYEELATFRKRRRELQNARVENETRLETVYNGKKVKSYSLRKGLPKELKTLCEKLTRASNTYLRYLRKKHEEKLANELDEDEESWNLSTDLTHKTGSSTMANIFFRYGDFRNLAFVLPRYILFEWPQRFQTSLAAPLQTRRPNILCSHTRFNKKPINWIFPKDSSKYITILRNPVDNFESAFRYMKLGEMFGFGNHPNSLQKFLENGVSFANMLKRHNPLVNLIRNPLMFDLGLSFKYYQNFTAINKYIQILDKEFDLVMIADYFDESLVLMKRLLCWEMHDILYVKLNARVDNETGTILTEDVRENIKRWNKADVLLFEHFNKSFWEKVKNEGESFNEELAAFRQKNTAMKQACIENKPHFQTIYEGKLAKGHSIREKLPRKLRMFCEKLIKSEEYYLKNLREKSQHQRTPSSSIDLPQNYNEHEEEDKKSWDTTKELSYFPVLTLNHDTRETSPWRRVGNLWIKRGHRAERMRKRRYKARRRTKRSSS</sequence>
<dbReference type="AlphaFoldDB" id="A0A3M6TB43"/>
<evidence type="ECO:0000313" key="12">
    <source>
        <dbReference type="Proteomes" id="UP000275408"/>
    </source>
</evidence>
<dbReference type="GO" id="GO:0009247">
    <property type="term" value="P:glycolipid biosynthetic process"/>
    <property type="evidence" value="ECO:0007669"/>
    <property type="project" value="InterPro"/>
</dbReference>
<evidence type="ECO:0000256" key="1">
    <source>
        <dbReference type="ARBA" id="ARBA00004323"/>
    </source>
</evidence>
<accession>A0A3M6TB43</accession>
<keyword evidence="12" id="KW-1185">Reference proteome</keyword>
<evidence type="ECO:0000256" key="2">
    <source>
        <dbReference type="ARBA" id="ARBA00008124"/>
    </source>
</evidence>
<dbReference type="STRING" id="46731.A0A3M6TB43"/>
<keyword evidence="5" id="KW-0735">Signal-anchor</keyword>
<protein>
    <recommendedName>
        <fullName evidence="13">Sulfotransferase domain-containing protein</fullName>
    </recommendedName>
</protein>
<evidence type="ECO:0000256" key="4">
    <source>
        <dbReference type="ARBA" id="ARBA00022692"/>
    </source>
</evidence>
<evidence type="ECO:0000313" key="11">
    <source>
        <dbReference type="EMBL" id="RMX38617.1"/>
    </source>
</evidence>
<dbReference type="EMBL" id="RCHS01003977">
    <property type="protein sequence ID" value="RMX38617.1"/>
    <property type="molecule type" value="Genomic_DNA"/>
</dbReference>
<keyword evidence="4" id="KW-0812">Transmembrane</keyword>
<gene>
    <name evidence="11" type="ORF">pdam_00008364</name>
</gene>
<dbReference type="PANTHER" id="PTHR14647:SF87">
    <property type="entry name" value="PUTATIVE-RELATED"/>
    <property type="match status" value="1"/>
</dbReference>
<proteinExistence type="inferred from homology"/>
<dbReference type="PANTHER" id="PTHR14647">
    <property type="entry name" value="GALACTOSE-3-O-SULFOTRANSFERASE"/>
    <property type="match status" value="1"/>
</dbReference>
<evidence type="ECO:0000256" key="10">
    <source>
        <dbReference type="SAM" id="MobiDB-lite"/>
    </source>
</evidence>
<keyword evidence="6" id="KW-1133">Transmembrane helix</keyword>
<keyword evidence="3" id="KW-0808">Transferase</keyword>
<dbReference type="SUPFAM" id="SSF52540">
    <property type="entry name" value="P-loop containing nucleoside triphosphate hydrolases"/>
    <property type="match status" value="2"/>
</dbReference>
<feature type="compositionally biased region" description="Polar residues" evidence="10">
    <location>
        <begin position="694"/>
        <end position="707"/>
    </location>
</feature>
<dbReference type="Pfam" id="PF06990">
    <property type="entry name" value="Gal-3-0_sulfotr"/>
    <property type="match status" value="2"/>
</dbReference>
<evidence type="ECO:0000256" key="8">
    <source>
        <dbReference type="ARBA" id="ARBA00023136"/>
    </source>
</evidence>
<evidence type="ECO:0000256" key="7">
    <source>
        <dbReference type="ARBA" id="ARBA00023034"/>
    </source>
</evidence>
<evidence type="ECO:0000256" key="9">
    <source>
        <dbReference type="ARBA" id="ARBA00023180"/>
    </source>
</evidence>
<dbReference type="OrthoDB" id="514299at2759"/>
<evidence type="ECO:0000256" key="5">
    <source>
        <dbReference type="ARBA" id="ARBA00022968"/>
    </source>
</evidence>
<feature type="region of interest" description="Disordered" evidence="10">
    <location>
        <begin position="688"/>
        <end position="716"/>
    </location>
</feature>
<dbReference type="GO" id="GO:0000139">
    <property type="term" value="C:Golgi membrane"/>
    <property type="evidence" value="ECO:0007669"/>
    <property type="project" value="UniProtKB-SubCell"/>
</dbReference>
<name>A0A3M6TB43_POCDA</name>
<dbReference type="GO" id="GO:0001733">
    <property type="term" value="F:galactosylceramide sulfotransferase activity"/>
    <property type="evidence" value="ECO:0007669"/>
    <property type="project" value="InterPro"/>
</dbReference>
<comment type="subcellular location">
    <subcellularLocation>
        <location evidence="1">Golgi apparatus membrane</location>
        <topology evidence="1">Single-pass type II membrane protein</topology>
    </subcellularLocation>
</comment>
<evidence type="ECO:0008006" key="13">
    <source>
        <dbReference type="Google" id="ProtNLM"/>
    </source>
</evidence>